<name>A0ABQ2E8M0_9ACTN</name>
<dbReference type="RefSeq" id="WP_189108421.1">
    <property type="nucleotide sequence ID" value="NZ_BMMV01000010.1"/>
</dbReference>
<organism evidence="1 2">
    <name type="scientific">Streptomyces camponoticapitis</name>
    <dbReference type="NCBI Taxonomy" id="1616125"/>
    <lineage>
        <taxon>Bacteria</taxon>
        <taxon>Bacillati</taxon>
        <taxon>Actinomycetota</taxon>
        <taxon>Actinomycetes</taxon>
        <taxon>Kitasatosporales</taxon>
        <taxon>Streptomycetaceae</taxon>
        <taxon>Streptomyces</taxon>
    </lineage>
</organism>
<reference evidence="2" key="1">
    <citation type="journal article" date="2019" name="Int. J. Syst. Evol. Microbiol.">
        <title>The Global Catalogue of Microorganisms (GCM) 10K type strain sequencing project: providing services to taxonomists for standard genome sequencing and annotation.</title>
        <authorList>
            <consortium name="The Broad Institute Genomics Platform"/>
            <consortium name="The Broad Institute Genome Sequencing Center for Infectious Disease"/>
            <person name="Wu L."/>
            <person name="Ma J."/>
        </authorList>
    </citation>
    <scope>NUCLEOTIDE SEQUENCE [LARGE SCALE GENOMIC DNA]</scope>
    <source>
        <strain evidence="2">CGMCC 4.7275</strain>
    </source>
</reference>
<comment type="caution">
    <text evidence="1">The sequence shown here is derived from an EMBL/GenBank/DDBJ whole genome shotgun (WGS) entry which is preliminary data.</text>
</comment>
<accession>A0ABQ2E8M0</accession>
<dbReference type="EMBL" id="BMMV01000010">
    <property type="protein sequence ID" value="GGK00787.1"/>
    <property type="molecule type" value="Genomic_DNA"/>
</dbReference>
<gene>
    <name evidence="1" type="ORF">GCM10011583_35340</name>
</gene>
<sequence length="93" mass="9536">MSDEVNYGVGEGPTANVSVSLHSGNIAAVRARVGKRGFSAYVDAAVQRQIERDNLAELTAAHEAEHGAFSDAEIDAARALLRGDADGGVGNAA</sequence>
<keyword evidence="2" id="KW-1185">Reference proteome</keyword>
<proteinExistence type="predicted"/>
<evidence type="ECO:0008006" key="3">
    <source>
        <dbReference type="Google" id="ProtNLM"/>
    </source>
</evidence>
<dbReference type="Proteomes" id="UP000660265">
    <property type="component" value="Unassembled WGS sequence"/>
</dbReference>
<evidence type="ECO:0000313" key="2">
    <source>
        <dbReference type="Proteomes" id="UP000660265"/>
    </source>
</evidence>
<evidence type="ECO:0000313" key="1">
    <source>
        <dbReference type="EMBL" id="GGK00787.1"/>
    </source>
</evidence>
<protein>
    <recommendedName>
        <fullName evidence="3">CopG family transcriptional regulator</fullName>
    </recommendedName>
</protein>